<dbReference type="EMBL" id="LGCK01000014">
    <property type="protein sequence ID" value="KPL70274.1"/>
    <property type="molecule type" value="Genomic_DNA"/>
</dbReference>
<dbReference type="PANTHER" id="PTHR23074:SF83">
    <property type="entry name" value="VACUOLAR PROTEIN SORTING-ASSOCIATED PROTEIN 4A"/>
    <property type="match status" value="1"/>
</dbReference>
<sequence>MSVNLGDMAFSEYRRVLKRAEDARLKGAFSDAAAAYRQCAELYRQYAASSTDPSIRKQRLKQSEIFLQKSRQYGSSSVSHQSVHHQEARKEAAGPADRDDYEADVLNLRQHTNIKWKDIGGLEETKNSIKAAYGMALAQKPKGVQINSWRNILLFGPPGTGKTLLAAATAGSLEADFFNVKVSNLVSKYFGETSKLISALYSVAHQRSPSVIYMDEFESLTPPRDSGDSGAERRIVSTFLSELDGLATKEDESFILTMGATNFPWLLDSAMLSRFQRRIYVPLPDEAARKSILEIHLTRRGHKTTQDINEWVKATRGFAGREIEQLCQTAIASMTQRANPGLLDLVDQGRKALSKYEIKIEPLTENDMKSALDQIHPITTADMLRQYDDWNHQSEHQM</sequence>
<dbReference type="AlphaFoldDB" id="A0A0N8GKP5"/>
<evidence type="ECO:0000256" key="1">
    <source>
        <dbReference type="SAM" id="MobiDB-lite"/>
    </source>
</evidence>
<dbReference type="InterPro" id="IPR050304">
    <property type="entry name" value="MT-severing_AAA_ATPase"/>
</dbReference>
<accession>A0A0N8GKP5</accession>
<feature type="domain" description="AAA+ ATPase" evidence="2">
    <location>
        <begin position="148"/>
        <end position="285"/>
    </location>
</feature>
<dbReference type="InterPro" id="IPR027417">
    <property type="entry name" value="P-loop_NTPase"/>
</dbReference>
<dbReference type="STRING" id="229920.ADM99_13975"/>
<organism evidence="3 4">
    <name type="scientific">Leptolinea tardivitalis</name>
    <dbReference type="NCBI Taxonomy" id="229920"/>
    <lineage>
        <taxon>Bacteria</taxon>
        <taxon>Bacillati</taxon>
        <taxon>Chloroflexota</taxon>
        <taxon>Anaerolineae</taxon>
        <taxon>Anaerolineales</taxon>
        <taxon>Anaerolineaceae</taxon>
        <taxon>Leptolinea</taxon>
    </lineage>
</organism>
<keyword evidence="4" id="KW-1185">Reference proteome</keyword>
<evidence type="ECO:0000313" key="3">
    <source>
        <dbReference type="EMBL" id="KPL70274.1"/>
    </source>
</evidence>
<dbReference type="PANTHER" id="PTHR23074">
    <property type="entry name" value="AAA DOMAIN-CONTAINING"/>
    <property type="match status" value="1"/>
</dbReference>
<dbReference type="InterPro" id="IPR003593">
    <property type="entry name" value="AAA+_ATPase"/>
</dbReference>
<evidence type="ECO:0000313" key="4">
    <source>
        <dbReference type="Proteomes" id="UP000050430"/>
    </source>
</evidence>
<dbReference type="Pfam" id="PF00004">
    <property type="entry name" value="AAA"/>
    <property type="match status" value="1"/>
</dbReference>
<proteinExistence type="predicted"/>
<dbReference type="Proteomes" id="UP000050430">
    <property type="component" value="Unassembled WGS sequence"/>
</dbReference>
<dbReference type="GO" id="GO:0016887">
    <property type="term" value="F:ATP hydrolysis activity"/>
    <property type="evidence" value="ECO:0007669"/>
    <property type="project" value="InterPro"/>
</dbReference>
<dbReference type="PATRIC" id="fig|229920.5.peg.139"/>
<reference evidence="3 4" key="1">
    <citation type="submission" date="2015-07" db="EMBL/GenBank/DDBJ databases">
        <title>Genome sequence of Leptolinea tardivitalis DSM 16556.</title>
        <authorList>
            <person name="Hemp J."/>
            <person name="Ward L.M."/>
            <person name="Pace L.A."/>
            <person name="Fischer W.W."/>
        </authorList>
    </citation>
    <scope>NUCLEOTIDE SEQUENCE [LARGE SCALE GENOMIC DNA]</scope>
    <source>
        <strain evidence="3 4">YMTK-2</strain>
    </source>
</reference>
<evidence type="ECO:0000259" key="2">
    <source>
        <dbReference type="SMART" id="SM00382"/>
    </source>
</evidence>
<dbReference type="SUPFAM" id="SSF52540">
    <property type="entry name" value="P-loop containing nucleoside triphosphate hydrolases"/>
    <property type="match status" value="1"/>
</dbReference>
<dbReference type="OrthoDB" id="9809379at2"/>
<gene>
    <name evidence="3" type="ORF">ADM99_13975</name>
</gene>
<protein>
    <recommendedName>
        <fullName evidence="2">AAA+ ATPase domain-containing protein</fullName>
    </recommendedName>
</protein>
<dbReference type="GO" id="GO:0005524">
    <property type="term" value="F:ATP binding"/>
    <property type="evidence" value="ECO:0007669"/>
    <property type="project" value="InterPro"/>
</dbReference>
<dbReference type="RefSeq" id="WP_062422139.1">
    <property type="nucleotide sequence ID" value="NZ_BBYA01000010.1"/>
</dbReference>
<dbReference type="Gene3D" id="3.40.50.300">
    <property type="entry name" value="P-loop containing nucleotide triphosphate hydrolases"/>
    <property type="match status" value="1"/>
</dbReference>
<feature type="compositionally biased region" description="Basic and acidic residues" evidence="1">
    <location>
        <begin position="84"/>
        <end position="97"/>
    </location>
</feature>
<dbReference type="InterPro" id="IPR003959">
    <property type="entry name" value="ATPase_AAA_core"/>
</dbReference>
<name>A0A0N8GKP5_9CHLR</name>
<feature type="region of interest" description="Disordered" evidence="1">
    <location>
        <begin position="72"/>
        <end position="97"/>
    </location>
</feature>
<comment type="caution">
    <text evidence="3">The sequence shown here is derived from an EMBL/GenBank/DDBJ whole genome shotgun (WGS) entry which is preliminary data.</text>
</comment>
<dbReference type="SMART" id="SM00382">
    <property type="entry name" value="AAA"/>
    <property type="match status" value="1"/>
</dbReference>
<dbReference type="Gene3D" id="1.10.8.60">
    <property type="match status" value="1"/>
</dbReference>